<dbReference type="STRING" id="1514105.AOC36_07800"/>
<reference evidence="1 2" key="1">
    <citation type="submission" date="2015-10" db="EMBL/GenBank/DDBJ databases">
        <title>Erysipelothrix larvae sp. LV19 isolated from the larval gut of the rhinoceros beetle, Trypoxylus dichotomus.</title>
        <authorList>
            <person name="Lim S."/>
            <person name="Kim B.-C."/>
        </authorList>
    </citation>
    <scope>NUCLEOTIDE SEQUENCE [LARGE SCALE GENOMIC DNA]</scope>
    <source>
        <strain evidence="1 2">LV19</strain>
    </source>
</reference>
<dbReference type="AlphaFoldDB" id="A0A0X8H0R1"/>
<dbReference type="InterPro" id="IPR000944">
    <property type="entry name" value="Tscrpt_reg_Rrf2"/>
</dbReference>
<evidence type="ECO:0008006" key="3">
    <source>
        <dbReference type="Google" id="ProtNLM"/>
    </source>
</evidence>
<dbReference type="OrthoDB" id="213028at2"/>
<dbReference type="Gene3D" id="1.10.10.10">
    <property type="entry name" value="Winged helix-like DNA-binding domain superfamily/Winged helix DNA-binding domain"/>
    <property type="match status" value="1"/>
</dbReference>
<dbReference type="PANTHER" id="PTHR33221:SF15">
    <property type="entry name" value="HTH-TYPE TRANSCRIPTIONAL REGULATOR YWGB-RELATED"/>
    <property type="match status" value="1"/>
</dbReference>
<gene>
    <name evidence="1" type="ORF">AOC36_07800</name>
</gene>
<name>A0A0X8H0R1_9FIRM</name>
<accession>A0A0X8H0R1</accession>
<dbReference type="KEGG" id="erl:AOC36_07800"/>
<dbReference type="PROSITE" id="PS51197">
    <property type="entry name" value="HTH_RRF2_2"/>
    <property type="match status" value="1"/>
</dbReference>
<dbReference type="Proteomes" id="UP000063781">
    <property type="component" value="Chromosome"/>
</dbReference>
<proteinExistence type="predicted"/>
<protein>
    <recommendedName>
        <fullName evidence="3">Rrf2 family transcriptional regulator</fullName>
    </recommendedName>
</protein>
<organism evidence="1 2">
    <name type="scientific">Erysipelothrix larvae</name>
    <dbReference type="NCBI Taxonomy" id="1514105"/>
    <lineage>
        <taxon>Bacteria</taxon>
        <taxon>Bacillati</taxon>
        <taxon>Bacillota</taxon>
        <taxon>Erysipelotrichia</taxon>
        <taxon>Erysipelotrichales</taxon>
        <taxon>Erysipelotrichaceae</taxon>
        <taxon>Erysipelothrix</taxon>
    </lineage>
</organism>
<dbReference type="PANTHER" id="PTHR33221">
    <property type="entry name" value="WINGED HELIX-TURN-HELIX TRANSCRIPTIONAL REGULATOR, RRF2 FAMILY"/>
    <property type="match status" value="1"/>
</dbReference>
<sequence>MRISVKCSTAVHVLLMIATLESKEKVTSDLLAKSVGRNPVEIRKLLSSLKKAGIIDVMRGTGGATLIHDPKTLTLFDIFSAVDPTSLDELIGVHQHPEKECPIGKNINTILEEPYQDIANTLRDTMSKITLESLVNKLKAIEPEL</sequence>
<evidence type="ECO:0000313" key="1">
    <source>
        <dbReference type="EMBL" id="AMC93890.1"/>
    </source>
</evidence>
<keyword evidence="2" id="KW-1185">Reference proteome</keyword>
<dbReference type="Pfam" id="PF02082">
    <property type="entry name" value="Rrf2"/>
    <property type="match status" value="1"/>
</dbReference>
<dbReference type="GO" id="GO:0005829">
    <property type="term" value="C:cytosol"/>
    <property type="evidence" value="ECO:0007669"/>
    <property type="project" value="TreeGrafter"/>
</dbReference>
<dbReference type="InterPro" id="IPR036388">
    <property type="entry name" value="WH-like_DNA-bd_sf"/>
</dbReference>
<dbReference type="SUPFAM" id="SSF46785">
    <property type="entry name" value="Winged helix' DNA-binding domain"/>
    <property type="match status" value="1"/>
</dbReference>
<dbReference type="EMBL" id="CP013213">
    <property type="protein sequence ID" value="AMC93890.1"/>
    <property type="molecule type" value="Genomic_DNA"/>
</dbReference>
<dbReference type="GO" id="GO:0003700">
    <property type="term" value="F:DNA-binding transcription factor activity"/>
    <property type="evidence" value="ECO:0007669"/>
    <property type="project" value="TreeGrafter"/>
</dbReference>
<evidence type="ECO:0000313" key="2">
    <source>
        <dbReference type="Proteomes" id="UP000063781"/>
    </source>
</evidence>
<dbReference type="RefSeq" id="WP_067633100.1">
    <property type="nucleotide sequence ID" value="NZ_CP013213.1"/>
</dbReference>
<dbReference type="InterPro" id="IPR036390">
    <property type="entry name" value="WH_DNA-bd_sf"/>
</dbReference>